<feature type="compositionally biased region" description="Basic and acidic residues" evidence="1">
    <location>
        <begin position="367"/>
        <end position="377"/>
    </location>
</feature>
<feature type="compositionally biased region" description="Low complexity" evidence="1">
    <location>
        <begin position="137"/>
        <end position="154"/>
    </location>
</feature>
<feature type="compositionally biased region" description="Basic residues" evidence="1">
    <location>
        <begin position="306"/>
        <end position="319"/>
    </location>
</feature>
<sequence>MSSSVFMFPGPIHSAPMAGQSYHRHIPSLLAERHGVLDTPDMSFAPSAPFSYDSNRVDDSTSYALRGAVPYTAHQAYSHTPHNSCAGAETSFRRPVSTTMSPTSSAQFSYSATPSIGNRFSLPASHPSSSCARNRDSTTTTAATSTTPTTDPTTRITVAKQRAIGHRRSHAQSIITEPQKQLAEIAIMRSFRGPILGERTDWGGGSNKWRSGRSSAPPGDDRSTGDNNDKGERDTHHGGQPHQRLRAGPLFTPEQLRQAMAEHGQVPKVFTPRSVSASQHPRLSALFPDHDIPDDDPPHNNNDRHDHHRRGRTKDKKTRSNASAASTPETPKPDERLLLGARAAAAGIPRDTPTRNTPTRSASACSPRDHLQYHDQHPNPYFGPLTGRNKPLPALPPPSTNDLFLVNGQQMKQLQQLQQLQQQNHHHEPQHHQPYLQHHPHPQPPQPAHLSRAHSPHNAAFIPRPLNIVKKNPSRAPSTATSTGSSSTPHWTTPPTTPTPVPVPAPLVWRPRTPSHHSQFSQYSQHSNGSNNGGGLVGPVSGLSSGLSSSASFGPSGPPPASQPPALPPLHHHQFPGRRRSSSSSSAGDGAGDTDIEYAAVSTEFGGLARRGAGGRARSGSTNTLDRIEAELVNWAGLQEWEGEARRVSAPQEEREEMSSLFKEVEVEASKDAKGKGMGKEKEKAKQKKDDKEKEKDKEKKWWGKSRKDKKGKKEREKAEREKKQQQREDEVGELDEEAYDAEDDWEDE</sequence>
<name>A0ABR1NKY9_9PEZI</name>
<feature type="compositionally biased region" description="Low complexity" evidence="1">
    <location>
        <begin position="516"/>
        <end position="530"/>
    </location>
</feature>
<comment type="caution">
    <text evidence="2">The sequence shown here is derived from an EMBL/GenBank/DDBJ whole genome shotgun (WGS) entry which is preliminary data.</text>
</comment>
<keyword evidence="3" id="KW-1185">Reference proteome</keyword>
<reference evidence="2 3" key="1">
    <citation type="submission" date="2024-04" db="EMBL/GenBank/DDBJ databases">
        <title>Phyllosticta paracitricarpa is synonymous to the EU quarantine fungus P. citricarpa based on phylogenomic analyses.</title>
        <authorList>
            <consortium name="Lawrence Berkeley National Laboratory"/>
            <person name="Van ingen-buijs V.A."/>
            <person name="Van westerhoven A.C."/>
            <person name="Haridas S."/>
            <person name="Skiadas P."/>
            <person name="Martin F."/>
            <person name="Groenewald J.Z."/>
            <person name="Crous P.W."/>
            <person name="Seidl M.F."/>
        </authorList>
    </citation>
    <scope>NUCLEOTIDE SEQUENCE [LARGE SCALE GENOMIC DNA]</scope>
    <source>
        <strain evidence="2 3">CBS 141358</strain>
    </source>
</reference>
<accession>A0ABR1NKY9</accession>
<feature type="compositionally biased region" description="Low complexity" evidence="1">
    <location>
        <begin position="338"/>
        <end position="360"/>
    </location>
</feature>
<feature type="compositionally biased region" description="Basic and acidic residues" evidence="1">
    <location>
        <begin position="712"/>
        <end position="730"/>
    </location>
</feature>
<evidence type="ECO:0000256" key="1">
    <source>
        <dbReference type="SAM" id="MobiDB-lite"/>
    </source>
</evidence>
<feature type="compositionally biased region" description="Polar residues" evidence="1">
    <location>
        <begin position="320"/>
        <end position="329"/>
    </location>
</feature>
<organism evidence="2 3">
    <name type="scientific">Phyllosticta paracitricarpa</name>
    <dbReference type="NCBI Taxonomy" id="2016321"/>
    <lineage>
        <taxon>Eukaryota</taxon>
        <taxon>Fungi</taxon>
        <taxon>Dikarya</taxon>
        <taxon>Ascomycota</taxon>
        <taxon>Pezizomycotina</taxon>
        <taxon>Dothideomycetes</taxon>
        <taxon>Dothideomycetes incertae sedis</taxon>
        <taxon>Botryosphaeriales</taxon>
        <taxon>Phyllostictaceae</taxon>
        <taxon>Phyllosticta</taxon>
    </lineage>
</organism>
<proteinExistence type="predicted"/>
<evidence type="ECO:0000313" key="3">
    <source>
        <dbReference type="Proteomes" id="UP001367316"/>
    </source>
</evidence>
<feature type="compositionally biased region" description="Acidic residues" evidence="1">
    <location>
        <begin position="731"/>
        <end position="749"/>
    </location>
</feature>
<evidence type="ECO:0000313" key="2">
    <source>
        <dbReference type="EMBL" id="KAK7615132.1"/>
    </source>
</evidence>
<feature type="compositionally biased region" description="Low complexity" evidence="1">
    <location>
        <begin position="409"/>
        <end position="423"/>
    </location>
</feature>
<feature type="region of interest" description="Disordered" evidence="1">
    <location>
        <begin position="469"/>
        <end position="627"/>
    </location>
</feature>
<feature type="compositionally biased region" description="Low complexity" evidence="1">
    <location>
        <begin position="474"/>
        <end position="494"/>
    </location>
</feature>
<feature type="compositionally biased region" description="Pro residues" evidence="1">
    <location>
        <begin position="556"/>
        <end position="568"/>
    </location>
</feature>
<feature type="compositionally biased region" description="Basic and acidic residues" evidence="1">
    <location>
        <begin position="288"/>
        <end position="305"/>
    </location>
</feature>
<feature type="compositionally biased region" description="Basic residues" evidence="1">
    <location>
        <begin position="570"/>
        <end position="581"/>
    </location>
</feature>
<feature type="region of interest" description="Disordered" evidence="1">
    <location>
        <begin position="285"/>
        <end position="454"/>
    </location>
</feature>
<feature type="region of interest" description="Disordered" evidence="1">
    <location>
        <begin position="639"/>
        <end position="749"/>
    </location>
</feature>
<feature type="compositionally biased region" description="Basic and acidic residues" evidence="1">
    <location>
        <begin position="663"/>
        <end position="702"/>
    </location>
</feature>
<feature type="region of interest" description="Disordered" evidence="1">
    <location>
        <begin position="195"/>
        <end position="247"/>
    </location>
</feature>
<dbReference type="Proteomes" id="UP001367316">
    <property type="component" value="Unassembled WGS sequence"/>
</dbReference>
<feature type="compositionally biased region" description="Low complexity" evidence="1">
    <location>
        <begin position="538"/>
        <end position="555"/>
    </location>
</feature>
<feature type="region of interest" description="Disordered" evidence="1">
    <location>
        <begin position="119"/>
        <end position="155"/>
    </location>
</feature>
<gene>
    <name evidence="2" type="ORF">JOL62DRAFT_622384</name>
</gene>
<feature type="compositionally biased region" description="Basic and acidic residues" evidence="1">
    <location>
        <begin position="219"/>
        <end position="237"/>
    </location>
</feature>
<feature type="compositionally biased region" description="Pro residues" evidence="1">
    <location>
        <begin position="495"/>
        <end position="505"/>
    </location>
</feature>
<dbReference type="EMBL" id="JBBPBF010000002">
    <property type="protein sequence ID" value="KAK7615132.1"/>
    <property type="molecule type" value="Genomic_DNA"/>
</dbReference>
<protein>
    <submittedName>
        <fullName evidence="2">Uncharacterized protein</fullName>
    </submittedName>
</protein>